<comment type="similarity">
    <text evidence="1 7">Belongs to the cytochrome P450 family.</text>
</comment>
<dbReference type="STRING" id="78410.A0A0P7BMI7"/>
<dbReference type="Pfam" id="PF00067">
    <property type="entry name" value="p450"/>
    <property type="match status" value="1"/>
</dbReference>
<keyword evidence="3 7" id="KW-0560">Oxidoreductase</keyword>
<keyword evidence="8" id="KW-0472">Membrane</keyword>
<evidence type="ECO:0000256" key="6">
    <source>
        <dbReference type="PIRSR" id="PIRSR602401-1"/>
    </source>
</evidence>
<keyword evidence="4 6" id="KW-0408">Iron</keyword>
<dbReference type="GO" id="GO:0016705">
    <property type="term" value="F:oxidoreductase activity, acting on paired donors, with incorporation or reduction of molecular oxygen"/>
    <property type="evidence" value="ECO:0007669"/>
    <property type="project" value="InterPro"/>
</dbReference>
<keyword evidence="6 7" id="KW-0349">Heme</keyword>
<dbReference type="PANTHER" id="PTHR46300">
    <property type="entry name" value="P450, PUTATIVE (EUROFUNG)-RELATED-RELATED"/>
    <property type="match status" value="1"/>
</dbReference>
<accession>A0A0P7BMI7</accession>
<dbReference type="EMBL" id="LKCW01000064">
    <property type="protein sequence ID" value="KPM41473.1"/>
    <property type="molecule type" value="Genomic_DNA"/>
</dbReference>
<evidence type="ECO:0000256" key="4">
    <source>
        <dbReference type="ARBA" id="ARBA00023004"/>
    </source>
</evidence>
<dbReference type="AlphaFoldDB" id="A0A0P7BMI7"/>
<evidence type="ECO:0000313" key="10">
    <source>
        <dbReference type="Proteomes" id="UP000050424"/>
    </source>
</evidence>
<dbReference type="GO" id="GO:0020037">
    <property type="term" value="F:heme binding"/>
    <property type="evidence" value="ECO:0007669"/>
    <property type="project" value="InterPro"/>
</dbReference>
<dbReference type="PRINTS" id="PR00463">
    <property type="entry name" value="EP450I"/>
</dbReference>
<protein>
    <recommendedName>
        <fullName evidence="11">Cytochrome P450</fullName>
    </recommendedName>
</protein>
<dbReference type="InterPro" id="IPR017972">
    <property type="entry name" value="Cyt_P450_CS"/>
</dbReference>
<comment type="caution">
    <text evidence="9">The sequence shown here is derived from an EMBL/GenBank/DDBJ whole genome shotgun (WGS) entry which is preliminary data.</text>
</comment>
<dbReference type="InterPro" id="IPR036396">
    <property type="entry name" value="Cyt_P450_sf"/>
</dbReference>
<dbReference type="PANTHER" id="PTHR46300:SF2">
    <property type="entry name" value="CYTOCHROME P450 MONOOXYGENASE ALNH-RELATED"/>
    <property type="match status" value="1"/>
</dbReference>
<organism evidence="9 10">
    <name type="scientific">Neonectria ditissima</name>
    <dbReference type="NCBI Taxonomy" id="78410"/>
    <lineage>
        <taxon>Eukaryota</taxon>
        <taxon>Fungi</taxon>
        <taxon>Dikarya</taxon>
        <taxon>Ascomycota</taxon>
        <taxon>Pezizomycotina</taxon>
        <taxon>Sordariomycetes</taxon>
        <taxon>Hypocreomycetidae</taxon>
        <taxon>Hypocreales</taxon>
        <taxon>Nectriaceae</taxon>
        <taxon>Neonectria</taxon>
    </lineage>
</organism>
<evidence type="ECO:0008006" key="11">
    <source>
        <dbReference type="Google" id="ProtNLM"/>
    </source>
</evidence>
<evidence type="ECO:0000256" key="2">
    <source>
        <dbReference type="ARBA" id="ARBA00022723"/>
    </source>
</evidence>
<gene>
    <name evidence="9" type="ORF">AK830_g5095</name>
</gene>
<evidence type="ECO:0000256" key="3">
    <source>
        <dbReference type="ARBA" id="ARBA00023002"/>
    </source>
</evidence>
<feature type="transmembrane region" description="Helical" evidence="8">
    <location>
        <begin position="12"/>
        <end position="33"/>
    </location>
</feature>
<feature type="binding site" description="axial binding residue" evidence="6">
    <location>
        <position position="450"/>
    </location>
    <ligand>
        <name>heme</name>
        <dbReference type="ChEBI" id="CHEBI:30413"/>
    </ligand>
    <ligandPart>
        <name>Fe</name>
        <dbReference type="ChEBI" id="CHEBI:18248"/>
    </ligandPart>
</feature>
<dbReference type="InterPro" id="IPR001128">
    <property type="entry name" value="Cyt_P450"/>
</dbReference>
<dbReference type="GO" id="GO:0004497">
    <property type="term" value="F:monooxygenase activity"/>
    <property type="evidence" value="ECO:0007669"/>
    <property type="project" value="UniProtKB-KW"/>
</dbReference>
<keyword evidence="5 7" id="KW-0503">Monooxygenase</keyword>
<name>A0A0P7BMI7_9HYPO</name>
<comment type="cofactor">
    <cofactor evidence="6">
        <name>heme</name>
        <dbReference type="ChEBI" id="CHEBI:30413"/>
    </cofactor>
</comment>
<dbReference type="OrthoDB" id="1470350at2759"/>
<dbReference type="Proteomes" id="UP000050424">
    <property type="component" value="Unassembled WGS sequence"/>
</dbReference>
<dbReference type="InterPro" id="IPR050364">
    <property type="entry name" value="Cytochrome_P450_fung"/>
</dbReference>
<dbReference type="InterPro" id="IPR002401">
    <property type="entry name" value="Cyt_P450_E_grp-I"/>
</dbReference>
<dbReference type="Gene3D" id="1.10.630.10">
    <property type="entry name" value="Cytochrome P450"/>
    <property type="match status" value="1"/>
</dbReference>
<keyword evidence="8" id="KW-0812">Transmembrane</keyword>
<dbReference type="SUPFAM" id="SSF48264">
    <property type="entry name" value="Cytochrome P450"/>
    <property type="match status" value="1"/>
</dbReference>
<keyword evidence="8" id="KW-1133">Transmembrane helix</keyword>
<evidence type="ECO:0000256" key="5">
    <source>
        <dbReference type="ARBA" id="ARBA00023033"/>
    </source>
</evidence>
<reference evidence="9 10" key="1">
    <citation type="submission" date="2015-09" db="EMBL/GenBank/DDBJ databases">
        <title>Draft genome of a European isolate of the apple canker pathogen Neonectria ditissima.</title>
        <authorList>
            <person name="Gomez-Cortecero A."/>
            <person name="Harrison R.J."/>
            <person name="Armitage A.D."/>
        </authorList>
    </citation>
    <scope>NUCLEOTIDE SEQUENCE [LARGE SCALE GENOMIC DNA]</scope>
    <source>
        <strain evidence="9 10">R09/05</strain>
    </source>
</reference>
<evidence type="ECO:0000313" key="9">
    <source>
        <dbReference type="EMBL" id="KPM41473.1"/>
    </source>
</evidence>
<evidence type="ECO:0000256" key="1">
    <source>
        <dbReference type="ARBA" id="ARBA00010617"/>
    </source>
</evidence>
<keyword evidence="2 6" id="KW-0479">Metal-binding</keyword>
<evidence type="ECO:0000256" key="8">
    <source>
        <dbReference type="SAM" id="Phobius"/>
    </source>
</evidence>
<evidence type="ECO:0000256" key="7">
    <source>
        <dbReference type="RuleBase" id="RU000461"/>
    </source>
</evidence>
<dbReference type="GO" id="GO:0005506">
    <property type="term" value="F:iron ion binding"/>
    <property type="evidence" value="ECO:0007669"/>
    <property type="project" value="InterPro"/>
</dbReference>
<sequence length="531" mass="60177">MLQFANVWPKPALFGLAAAPLLYLSAIFVRFILQTRRPPGFPPGPPTRLGLGNLHQIPLEKPFIKWHEWSKTYGDIMGLKVGAKNFVILSNPTLMHEVFVKRGVRYGGRPHASIAVQRVLPPGGQYMHILFSQYDRFLKRWRGAYRHLLTQDAVMRQADLMSSMGDKLVHNLLHTPEQWRSYIQRWALEMPLLAIAGRRLEDYGPGFAEWYLANQHDWLDFLEPSNTPAVELCPWLKYLPPTFAAWKSRADRIRKSMGEMYFKTLDVAKEKTGGSEDSWDTLYSHLLRQRERPDKQAGFSDTELAFLGGGLLDAALDTTLSTLETMVMSLVGHEDAMRRAREEVDAICGDKIPDCDDAKDLSFALRWRSPTNVALPHLLTEDDVLEGYTIPKGTTVIANIYSIHLREEKYDRPDEFIPDRFLRSAPSSEEATSQRTRATMYSFSFGRRSCPGEDFARASIVTTVAKLLWAFDMTTQDGKLPDMSLETGFGSGVVSAPIGFRPKLTPRGAERARAAAEQFQHSDAFLSKWFS</sequence>
<keyword evidence="10" id="KW-1185">Reference proteome</keyword>
<dbReference type="PROSITE" id="PS00086">
    <property type="entry name" value="CYTOCHROME_P450"/>
    <property type="match status" value="1"/>
</dbReference>
<proteinExistence type="inferred from homology"/>